<reference evidence="1" key="1">
    <citation type="submission" date="2015-06" db="EMBL/GenBank/DDBJ databases">
        <authorList>
            <person name="Nguyen H."/>
        </authorList>
    </citation>
    <scope>NUCLEOTIDE SEQUENCE</scope>
    <source>
        <strain evidence="1">DAOM 180753</strain>
    </source>
</reference>
<evidence type="ECO:0000313" key="2">
    <source>
        <dbReference type="Proteomes" id="UP001227192"/>
    </source>
</evidence>
<name>A0AAI9TEK0_PENTH</name>
<proteinExistence type="predicted"/>
<dbReference type="AlphaFoldDB" id="A0AAI9TEK0"/>
<keyword evidence="2" id="KW-1185">Reference proteome</keyword>
<dbReference type="EMBL" id="LACB01000298">
    <property type="protein sequence ID" value="KAJ9484969.1"/>
    <property type="molecule type" value="Genomic_DNA"/>
</dbReference>
<organism evidence="1 2">
    <name type="scientific">Penicillium thymicola</name>
    <dbReference type="NCBI Taxonomy" id="293382"/>
    <lineage>
        <taxon>Eukaryota</taxon>
        <taxon>Fungi</taxon>
        <taxon>Dikarya</taxon>
        <taxon>Ascomycota</taxon>
        <taxon>Pezizomycotina</taxon>
        <taxon>Eurotiomycetes</taxon>
        <taxon>Eurotiomycetidae</taxon>
        <taxon>Eurotiales</taxon>
        <taxon>Aspergillaceae</taxon>
        <taxon>Penicillium</taxon>
    </lineage>
</organism>
<sequence>MLFAYKALGFDIRCVYIPPKNDTSALFMKFTSLSTWKILSNSVAYLLRILNTKDNKSLQTTGFKVVYFCLRPQHPVYQVSSFISRGLPN</sequence>
<accession>A0AAI9TEK0</accession>
<gene>
    <name evidence="1" type="ORF">VN97_g8393</name>
</gene>
<comment type="caution">
    <text evidence="1">The sequence shown here is derived from an EMBL/GenBank/DDBJ whole genome shotgun (WGS) entry which is preliminary data.</text>
</comment>
<evidence type="ECO:0000313" key="1">
    <source>
        <dbReference type="EMBL" id="KAJ9484969.1"/>
    </source>
</evidence>
<protein>
    <submittedName>
        <fullName evidence="1">Uncharacterized protein</fullName>
    </submittedName>
</protein>
<reference evidence="1" key="2">
    <citation type="journal article" date="2016" name="Fungal Biol.">
        <title>Ochratoxin A production by Penicillium thymicola.</title>
        <authorList>
            <person name="Nguyen H.D.T."/>
            <person name="McMullin D.R."/>
            <person name="Ponomareva E."/>
            <person name="Riley R."/>
            <person name="Pomraning K.R."/>
            <person name="Baker S.E."/>
            <person name="Seifert K.A."/>
        </authorList>
    </citation>
    <scope>NUCLEOTIDE SEQUENCE</scope>
    <source>
        <strain evidence="1">DAOM 180753</strain>
    </source>
</reference>
<dbReference type="Proteomes" id="UP001227192">
    <property type="component" value="Unassembled WGS sequence"/>
</dbReference>